<reference evidence="2 3" key="1">
    <citation type="submission" date="2020-05" db="EMBL/GenBank/DDBJ databases">
        <title>Whole genome sequencing and identification of novel metabolites from Paenibacillus alvei strain JR949.</title>
        <authorList>
            <person name="Rajendhran J."/>
            <person name="Sree Pranav P."/>
            <person name="Mahalakshmi B."/>
            <person name="Karthikeyan R."/>
        </authorList>
    </citation>
    <scope>NUCLEOTIDE SEQUENCE [LARGE SCALE GENOMIC DNA]</scope>
    <source>
        <strain evidence="2 3">JR949</strain>
    </source>
</reference>
<dbReference type="Proteomes" id="UP000552038">
    <property type="component" value="Unassembled WGS sequence"/>
</dbReference>
<comment type="caution">
    <text evidence="2">The sequence shown here is derived from an EMBL/GenBank/DDBJ whole genome shotgun (WGS) entry which is preliminary data.</text>
</comment>
<dbReference type="AlphaFoldDB" id="A0AAP6ZTF6"/>
<dbReference type="InterPro" id="IPR024465">
    <property type="entry name" value="DUF2399"/>
</dbReference>
<name>A0AAP6ZTF6_PAEAL</name>
<organism evidence="2 3">
    <name type="scientific">Paenibacillus alvei</name>
    <name type="common">Bacillus alvei</name>
    <dbReference type="NCBI Taxonomy" id="44250"/>
    <lineage>
        <taxon>Bacteria</taxon>
        <taxon>Bacillati</taxon>
        <taxon>Bacillota</taxon>
        <taxon>Bacilli</taxon>
        <taxon>Bacillales</taxon>
        <taxon>Paenibacillaceae</taxon>
        <taxon>Paenibacillus</taxon>
    </lineage>
</organism>
<proteinExistence type="predicted"/>
<accession>A0AAP6ZTF6</accession>
<evidence type="ECO:0000313" key="2">
    <source>
        <dbReference type="EMBL" id="NOJ69900.1"/>
    </source>
</evidence>
<protein>
    <submittedName>
        <fullName evidence="2">DUF2399 domain-containing protein</fullName>
    </submittedName>
</protein>
<gene>
    <name evidence="2" type="ORF">HMI46_04970</name>
</gene>
<dbReference type="EMBL" id="JABFOR010000004">
    <property type="protein sequence ID" value="NOJ69900.1"/>
    <property type="molecule type" value="Genomic_DNA"/>
</dbReference>
<evidence type="ECO:0000259" key="1">
    <source>
        <dbReference type="Pfam" id="PF09664"/>
    </source>
</evidence>
<sequence length="80" mass="9209">MFASSFIYGMSPRTLNLREIKSHENWPKYSALYLVENPSVFSFLVDETLHYLDMSGYSFEQLSDDCPPLICTSGQARSIY</sequence>
<dbReference type="Pfam" id="PF09664">
    <property type="entry name" value="DUF2399"/>
    <property type="match status" value="1"/>
</dbReference>
<evidence type="ECO:0000313" key="3">
    <source>
        <dbReference type="Proteomes" id="UP000552038"/>
    </source>
</evidence>
<feature type="domain" description="DUF2399" evidence="1">
    <location>
        <begin position="14"/>
        <end position="78"/>
    </location>
</feature>